<proteinExistence type="predicted"/>
<evidence type="ECO:0000313" key="3">
    <source>
        <dbReference type="Proteomes" id="UP000823757"/>
    </source>
</evidence>
<evidence type="ECO:0000313" key="2">
    <source>
        <dbReference type="EMBL" id="MBO8474261.1"/>
    </source>
</evidence>
<accession>A0A9D9ILC9</accession>
<feature type="non-terminal residue" evidence="2">
    <location>
        <position position="161"/>
    </location>
</feature>
<dbReference type="Proteomes" id="UP000823757">
    <property type="component" value="Unassembled WGS sequence"/>
</dbReference>
<sequence>MMILTAVWIAAVSCACGAGTQDCSRSADEAETAVADGWVIETDDYEAHYTGVPVANGILGILPWKEPFSVRHIILNNVSERLAPDQVNRTVRGINPFGLSMEVDGNAEYDISDWRQRIDMKNAEHVTEFAADGKVMVRYSFTALRNLPYSMLLRVEVTALE</sequence>
<feature type="signal peptide" evidence="1">
    <location>
        <begin position="1"/>
        <end position="17"/>
    </location>
</feature>
<reference evidence="2" key="2">
    <citation type="journal article" date="2021" name="PeerJ">
        <title>Extensive microbial diversity within the chicken gut microbiome revealed by metagenomics and culture.</title>
        <authorList>
            <person name="Gilroy R."/>
            <person name="Ravi A."/>
            <person name="Getino M."/>
            <person name="Pursley I."/>
            <person name="Horton D.L."/>
            <person name="Alikhan N.F."/>
            <person name="Baker D."/>
            <person name="Gharbi K."/>
            <person name="Hall N."/>
            <person name="Watson M."/>
            <person name="Adriaenssens E.M."/>
            <person name="Foster-Nyarko E."/>
            <person name="Jarju S."/>
            <person name="Secka A."/>
            <person name="Antonio M."/>
            <person name="Oren A."/>
            <person name="Chaudhuri R.R."/>
            <person name="La Ragione R."/>
            <person name="Hildebrand F."/>
            <person name="Pallen M.J."/>
        </authorList>
    </citation>
    <scope>NUCLEOTIDE SEQUENCE</scope>
    <source>
        <strain evidence="2">B1-13419</strain>
    </source>
</reference>
<evidence type="ECO:0008006" key="4">
    <source>
        <dbReference type="Google" id="ProtNLM"/>
    </source>
</evidence>
<protein>
    <recommendedName>
        <fullName evidence="4">Lipoprotein</fullName>
    </recommendedName>
</protein>
<keyword evidence="1" id="KW-0732">Signal</keyword>
<dbReference type="EMBL" id="JADIMD010000043">
    <property type="protein sequence ID" value="MBO8474261.1"/>
    <property type="molecule type" value="Genomic_DNA"/>
</dbReference>
<dbReference type="InterPro" id="IPR037018">
    <property type="entry name" value="GH65_N"/>
</dbReference>
<dbReference type="Gene3D" id="2.70.98.40">
    <property type="entry name" value="Glycoside hydrolase, family 65, N-terminal domain"/>
    <property type="match status" value="1"/>
</dbReference>
<dbReference type="GO" id="GO:0003824">
    <property type="term" value="F:catalytic activity"/>
    <property type="evidence" value="ECO:0007669"/>
    <property type="project" value="UniProtKB-ARBA"/>
</dbReference>
<evidence type="ECO:0000256" key="1">
    <source>
        <dbReference type="SAM" id="SignalP"/>
    </source>
</evidence>
<organism evidence="2 3">
    <name type="scientific">Candidatus Cryptobacteroides faecigallinarum</name>
    <dbReference type="NCBI Taxonomy" id="2840763"/>
    <lineage>
        <taxon>Bacteria</taxon>
        <taxon>Pseudomonadati</taxon>
        <taxon>Bacteroidota</taxon>
        <taxon>Bacteroidia</taxon>
        <taxon>Bacteroidales</taxon>
        <taxon>Candidatus Cryptobacteroides</taxon>
    </lineage>
</organism>
<reference evidence="2" key="1">
    <citation type="submission" date="2020-10" db="EMBL/GenBank/DDBJ databases">
        <authorList>
            <person name="Gilroy R."/>
        </authorList>
    </citation>
    <scope>NUCLEOTIDE SEQUENCE</scope>
    <source>
        <strain evidence="2">B1-13419</strain>
    </source>
</reference>
<comment type="caution">
    <text evidence="2">The sequence shown here is derived from an EMBL/GenBank/DDBJ whole genome shotgun (WGS) entry which is preliminary data.</text>
</comment>
<name>A0A9D9ILC9_9BACT</name>
<feature type="chain" id="PRO_5038427974" description="Lipoprotein" evidence="1">
    <location>
        <begin position="18"/>
        <end position="161"/>
    </location>
</feature>
<gene>
    <name evidence="2" type="ORF">IAB91_03090</name>
</gene>
<dbReference type="AlphaFoldDB" id="A0A9D9ILC9"/>